<proteinExistence type="predicted"/>
<dbReference type="OrthoDB" id="110024at2759"/>
<feature type="region of interest" description="Disordered" evidence="2">
    <location>
        <begin position="231"/>
        <end position="262"/>
    </location>
</feature>
<evidence type="ECO:0000256" key="2">
    <source>
        <dbReference type="SAM" id="MobiDB-lite"/>
    </source>
</evidence>
<dbReference type="GO" id="GO:0005737">
    <property type="term" value="C:cytoplasm"/>
    <property type="evidence" value="ECO:0007669"/>
    <property type="project" value="TreeGrafter"/>
</dbReference>
<accession>A0A4Q1BH73</accession>
<feature type="domain" description="J" evidence="3">
    <location>
        <begin position="23"/>
        <end position="93"/>
    </location>
</feature>
<reference evidence="4 5" key="1">
    <citation type="submission" date="2016-06" db="EMBL/GenBank/DDBJ databases">
        <title>Evolution of pathogenesis and genome organization in the Tremellales.</title>
        <authorList>
            <person name="Cuomo C."/>
            <person name="Litvintseva A."/>
            <person name="Heitman J."/>
            <person name="Chen Y."/>
            <person name="Sun S."/>
            <person name="Springer D."/>
            <person name="Dromer F."/>
            <person name="Young S."/>
            <person name="Zeng Q."/>
            <person name="Chapman S."/>
            <person name="Gujja S."/>
            <person name="Saif S."/>
            <person name="Birren B."/>
        </authorList>
    </citation>
    <scope>NUCLEOTIDE SEQUENCE [LARGE SCALE GENOMIC DNA]</scope>
    <source>
        <strain evidence="4 5">ATCC 28783</strain>
    </source>
</reference>
<evidence type="ECO:0000313" key="5">
    <source>
        <dbReference type="Proteomes" id="UP000289152"/>
    </source>
</evidence>
<dbReference type="GO" id="GO:0031072">
    <property type="term" value="F:heat shock protein binding"/>
    <property type="evidence" value="ECO:0007669"/>
    <property type="project" value="TreeGrafter"/>
</dbReference>
<keyword evidence="1" id="KW-0175">Coiled coil</keyword>
<feature type="coiled-coil region" evidence="1">
    <location>
        <begin position="273"/>
        <end position="300"/>
    </location>
</feature>
<evidence type="ECO:0000313" key="4">
    <source>
        <dbReference type="EMBL" id="RXK36945.1"/>
    </source>
</evidence>
<evidence type="ECO:0000256" key="1">
    <source>
        <dbReference type="SAM" id="Coils"/>
    </source>
</evidence>
<dbReference type="PANTHER" id="PTHR44144:SF1">
    <property type="entry name" value="DNAJ HOMOLOG SUBFAMILY C MEMBER 9"/>
    <property type="match status" value="1"/>
</dbReference>
<sequence>MGDHPDPMENFFTEDEIEVDPPILYTTLELSPTCTPEEVKKAYRRLALKYHPDKHTSKTEDERAEMGKQFQRVGFAYAVVSDEKRRKRYDETGRTDEGMEVPEGGWDDYFESLFKRVDRKMLDEDKARYQGSEEEKSDLIEAYNTTNGSLPEILQHIPHSQSSDESRFIKQINDLISSGFLTSTSTWKFTSTDKSAKVKRKRAAEGEAKEAEEAAKELGVWDEFYGSGEKVERKNLKKPGKKDTNGVTKGKKEKEDGGEDEGGALAALIAKRQKARGNALDALEEKYRKLEEQQAAKKGKKATKEDIPVSKRFAYPVNPHRVIER</sequence>
<dbReference type="InterPro" id="IPR001623">
    <property type="entry name" value="DnaJ_domain"/>
</dbReference>
<dbReference type="InParanoid" id="A0A4Q1BH73"/>
<dbReference type="PRINTS" id="PR00625">
    <property type="entry name" value="JDOMAIN"/>
</dbReference>
<keyword evidence="5" id="KW-1185">Reference proteome</keyword>
<dbReference type="Pfam" id="PF23302">
    <property type="entry name" value="HTH_DNAJC9"/>
    <property type="match status" value="1"/>
</dbReference>
<dbReference type="FunCoup" id="A0A4Q1BH73">
    <property type="interactions" value="630"/>
</dbReference>
<evidence type="ECO:0000259" key="3">
    <source>
        <dbReference type="PROSITE" id="PS50076"/>
    </source>
</evidence>
<dbReference type="InterPro" id="IPR052594">
    <property type="entry name" value="J_domain-containing_protein"/>
</dbReference>
<gene>
    <name evidence="4" type="ORF">M231_05778</name>
</gene>
<dbReference type="GO" id="GO:0005634">
    <property type="term" value="C:nucleus"/>
    <property type="evidence" value="ECO:0007669"/>
    <property type="project" value="TreeGrafter"/>
</dbReference>
<dbReference type="PROSITE" id="PS50076">
    <property type="entry name" value="DNAJ_2"/>
    <property type="match status" value="1"/>
</dbReference>
<dbReference type="SMART" id="SM00271">
    <property type="entry name" value="DnaJ"/>
    <property type="match status" value="1"/>
</dbReference>
<dbReference type="Gene3D" id="1.10.287.110">
    <property type="entry name" value="DnaJ domain"/>
    <property type="match status" value="1"/>
</dbReference>
<protein>
    <submittedName>
        <fullName evidence="4">DNAJ domain-containing protein</fullName>
    </submittedName>
</protein>
<dbReference type="EMBL" id="SDIL01000082">
    <property type="protein sequence ID" value="RXK36945.1"/>
    <property type="molecule type" value="Genomic_DNA"/>
</dbReference>
<dbReference type="Proteomes" id="UP000289152">
    <property type="component" value="Unassembled WGS sequence"/>
</dbReference>
<dbReference type="Pfam" id="PF00226">
    <property type="entry name" value="DnaJ"/>
    <property type="match status" value="1"/>
</dbReference>
<name>A0A4Q1BH73_TREME</name>
<organism evidence="4 5">
    <name type="scientific">Tremella mesenterica</name>
    <name type="common">Jelly fungus</name>
    <dbReference type="NCBI Taxonomy" id="5217"/>
    <lineage>
        <taxon>Eukaryota</taxon>
        <taxon>Fungi</taxon>
        <taxon>Dikarya</taxon>
        <taxon>Basidiomycota</taxon>
        <taxon>Agaricomycotina</taxon>
        <taxon>Tremellomycetes</taxon>
        <taxon>Tremellales</taxon>
        <taxon>Tremellaceae</taxon>
        <taxon>Tremella</taxon>
    </lineage>
</organism>
<dbReference type="VEuPathDB" id="FungiDB:TREMEDRAFT_39924"/>
<dbReference type="SUPFAM" id="SSF46565">
    <property type="entry name" value="Chaperone J-domain"/>
    <property type="match status" value="1"/>
</dbReference>
<dbReference type="AlphaFoldDB" id="A0A4Q1BH73"/>
<comment type="caution">
    <text evidence="4">The sequence shown here is derived from an EMBL/GenBank/DDBJ whole genome shotgun (WGS) entry which is preliminary data.</text>
</comment>
<dbReference type="PANTHER" id="PTHR44144">
    <property type="entry name" value="DNAJ HOMOLOG SUBFAMILY C MEMBER 9"/>
    <property type="match status" value="1"/>
</dbReference>
<dbReference type="InterPro" id="IPR056453">
    <property type="entry name" value="HTH_DNAJC9"/>
</dbReference>
<dbReference type="CDD" id="cd06257">
    <property type="entry name" value="DnaJ"/>
    <property type="match status" value="1"/>
</dbReference>
<dbReference type="InterPro" id="IPR036869">
    <property type="entry name" value="J_dom_sf"/>
</dbReference>